<dbReference type="SUPFAM" id="SSF56925">
    <property type="entry name" value="OMPA-like"/>
    <property type="match status" value="1"/>
</dbReference>
<protein>
    <submittedName>
        <fullName evidence="8">Outer membrane immunogenic protein</fullName>
    </submittedName>
</protein>
<evidence type="ECO:0000256" key="2">
    <source>
        <dbReference type="ARBA" id="ARBA00022729"/>
    </source>
</evidence>
<dbReference type="OrthoDB" id="9815357at2"/>
<gene>
    <name evidence="8" type="ORF">SAMN04488498_11742</name>
</gene>
<organism evidence="8 9">
    <name type="scientific">Neomesorhizobium albiziae</name>
    <dbReference type="NCBI Taxonomy" id="335020"/>
    <lineage>
        <taxon>Bacteria</taxon>
        <taxon>Pseudomonadati</taxon>
        <taxon>Pseudomonadota</taxon>
        <taxon>Alphaproteobacteria</taxon>
        <taxon>Hyphomicrobiales</taxon>
        <taxon>Phyllobacteriaceae</taxon>
        <taxon>Neomesorhizobium</taxon>
    </lineage>
</organism>
<evidence type="ECO:0000256" key="5">
    <source>
        <dbReference type="ARBA" id="ARBA00038306"/>
    </source>
</evidence>
<dbReference type="Proteomes" id="UP000323300">
    <property type="component" value="Unassembled WGS sequence"/>
</dbReference>
<comment type="similarity">
    <text evidence="5">Belongs to the Omp25/RopB family.</text>
</comment>
<evidence type="ECO:0000259" key="7">
    <source>
        <dbReference type="Pfam" id="PF13505"/>
    </source>
</evidence>
<keyword evidence="2 6" id="KW-0732">Signal</keyword>
<accession>A0A1I4DFQ5</accession>
<dbReference type="PANTHER" id="PTHR34001:SF3">
    <property type="entry name" value="BLL7405 PROTEIN"/>
    <property type="match status" value="1"/>
</dbReference>
<dbReference type="Gene3D" id="2.40.160.20">
    <property type="match status" value="1"/>
</dbReference>
<dbReference type="EMBL" id="FOSL01000017">
    <property type="protein sequence ID" value="SFK91600.1"/>
    <property type="molecule type" value="Genomic_DNA"/>
</dbReference>
<dbReference type="InterPro" id="IPR051692">
    <property type="entry name" value="OMP-like"/>
</dbReference>
<sequence>MKANLKSTAAALGLLALGMAPAFAADAVMEEPPAPAAPMEQPPLNTWSGPYAGVTLGYGFSGQTDVGDPTLEIDTDGFLAHGFAGYQMESNGFVYGLEADLGYGGYKGDNAGIESKADLDGSLRARLGVAVTPDILLYATAGGALQNNKITDTVTGSSDSQTHLGWTAGVGTDIKITQQVFGRVEYRYTDFGSEDYAINGGTVSSDSKDHRVLFGVGMKF</sequence>
<feature type="chain" id="PRO_5009302638" evidence="6">
    <location>
        <begin position="25"/>
        <end position="220"/>
    </location>
</feature>
<keyword evidence="4" id="KW-0998">Cell outer membrane</keyword>
<keyword evidence="9" id="KW-1185">Reference proteome</keyword>
<evidence type="ECO:0000256" key="1">
    <source>
        <dbReference type="ARBA" id="ARBA00004442"/>
    </source>
</evidence>
<dbReference type="RefSeq" id="WP_149762486.1">
    <property type="nucleotide sequence ID" value="NZ_BSPE01000033.1"/>
</dbReference>
<keyword evidence="3" id="KW-0472">Membrane</keyword>
<feature type="signal peptide" evidence="6">
    <location>
        <begin position="1"/>
        <end position="24"/>
    </location>
</feature>
<comment type="subcellular location">
    <subcellularLocation>
        <location evidence="1">Cell outer membrane</location>
    </subcellularLocation>
</comment>
<evidence type="ECO:0000256" key="3">
    <source>
        <dbReference type="ARBA" id="ARBA00023136"/>
    </source>
</evidence>
<dbReference type="PANTHER" id="PTHR34001">
    <property type="entry name" value="BLL7405 PROTEIN"/>
    <property type="match status" value="1"/>
</dbReference>
<evidence type="ECO:0000313" key="9">
    <source>
        <dbReference type="Proteomes" id="UP000323300"/>
    </source>
</evidence>
<dbReference type="GO" id="GO:0009279">
    <property type="term" value="C:cell outer membrane"/>
    <property type="evidence" value="ECO:0007669"/>
    <property type="project" value="UniProtKB-SubCell"/>
</dbReference>
<dbReference type="AlphaFoldDB" id="A0A1I4DFQ5"/>
<dbReference type="Pfam" id="PF13505">
    <property type="entry name" value="OMP_b-brl"/>
    <property type="match status" value="1"/>
</dbReference>
<dbReference type="InterPro" id="IPR011250">
    <property type="entry name" value="OMP/PagP_B-barrel"/>
</dbReference>
<proteinExistence type="inferred from homology"/>
<feature type="domain" description="Outer membrane protein beta-barrel" evidence="7">
    <location>
        <begin position="36"/>
        <end position="220"/>
    </location>
</feature>
<dbReference type="InterPro" id="IPR027385">
    <property type="entry name" value="Beta-barrel_OMP"/>
</dbReference>
<evidence type="ECO:0000313" key="8">
    <source>
        <dbReference type="EMBL" id="SFK91600.1"/>
    </source>
</evidence>
<name>A0A1I4DFQ5_9HYPH</name>
<reference evidence="8 9" key="1">
    <citation type="submission" date="2016-10" db="EMBL/GenBank/DDBJ databases">
        <authorList>
            <person name="Varghese N."/>
            <person name="Submissions S."/>
        </authorList>
    </citation>
    <scope>NUCLEOTIDE SEQUENCE [LARGE SCALE GENOMIC DNA]</scope>
    <source>
        <strain evidence="8 9">DSM 21822</strain>
    </source>
</reference>
<evidence type="ECO:0000256" key="6">
    <source>
        <dbReference type="SAM" id="SignalP"/>
    </source>
</evidence>
<evidence type="ECO:0000256" key="4">
    <source>
        <dbReference type="ARBA" id="ARBA00023237"/>
    </source>
</evidence>